<dbReference type="EMBL" id="JBBWSC010000005">
    <property type="protein sequence ID" value="MEL0538302.1"/>
    <property type="molecule type" value="Genomic_DNA"/>
</dbReference>
<name>A0ABU9EZA2_9STAP</name>
<evidence type="ECO:0000256" key="2">
    <source>
        <dbReference type="ARBA" id="ARBA00022475"/>
    </source>
</evidence>
<keyword evidence="3 6" id="KW-0812">Transmembrane</keyword>
<feature type="transmembrane region" description="Helical" evidence="6">
    <location>
        <begin position="225"/>
        <end position="253"/>
    </location>
</feature>
<keyword evidence="8" id="KW-1185">Reference proteome</keyword>
<evidence type="ECO:0000256" key="4">
    <source>
        <dbReference type="ARBA" id="ARBA00022989"/>
    </source>
</evidence>
<accession>A0ABU9EZA2</accession>
<protein>
    <recommendedName>
        <fullName evidence="9">Polysaccharide biosynthesis protein</fullName>
    </recommendedName>
</protein>
<comment type="subcellular location">
    <subcellularLocation>
        <location evidence="1">Cell membrane</location>
        <topology evidence="1">Multi-pass membrane protein</topology>
    </subcellularLocation>
</comment>
<feature type="transmembrane region" description="Helical" evidence="6">
    <location>
        <begin position="328"/>
        <end position="349"/>
    </location>
</feature>
<feature type="transmembrane region" description="Helical" evidence="6">
    <location>
        <begin position="140"/>
        <end position="163"/>
    </location>
</feature>
<gene>
    <name evidence="7" type="ORF">AADA34_06070</name>
</gene>
<organism evidence="7 8">
    <name type="scientific">Staphylococcus debuckii</name>
    <dbReference type="NCBI Taxonomy" id="2044912"/>
    <lineage>
        <taxon>Bacteria</taxon>
        <taxon>Bacillati</taxon>
        <taxon>Bacillota</taxon>
        <taxon>Bacilli</taxon>
        <taxon>Bacillales</taxon>
        <taxon>Staphylococcaceae</taxon>
        <taxon>Staphylococcus</taxon>
    </lineage>
</organism>
<evidence type="ECO:0008006" key="9">
    <source>
        <dbReference type="Google" id="ProtNLM"/>
    </source>
</evidence>
<dbReference type="Proteomes" id="UP001380601">
    <property type="component" value="Unassembled WGS sequence"/>
</dbReference>
<feature type="transmembrane region" description="Helical" evidence="6">
    <location>
        <begin position="40"/>
        <end position="65"/>
    </location>
</feature>
<feature type="transmembrane region" description="Helical" evidence="6">
    <location>
        <begin position="361"/>
        <end position="383"/>
    </location>
</feature>
<comment type="caution">
    <text evidence="7">The sequence shown here is derived from an EMBL/GenBank/DDBJ whole genome shotgun (WGS) entry which is preliminary data.</text>
</comment>
<evidence type="ECO:0000256" key="6">
    <source>
        <dbReference type="SAM" id="Phobius"/>
    </source>
</evidence>
<reference evidence="7 8" key="1">
    <citation type="submission" date="2024-04" db="EMBL/GenBank/DDBJ databases">
        <title>Staphylococcus debuckii a clinical isolate.</title>
        <authorList>
            <person name="Magnan C."/>
            <person name="Plumet L."/>
            <person name="Morsli M."/>
            <person name="Molle V."/>
            <person name="Lavigne J.-P."/>
        </authorList>
    </citation>
    <scope>NUCLEOTIDE SEQUENCE [LARGE SCALE GENOMIC DNA]</scope>
    <source>
        <strain evidence="7 8">NSD001</strain>
    </source>
</reference>
<proteinExistence type="predicted"/>
<dbReference type="RefSeq" id="WP_341611829.1">
    <property type="nucleotide sequence ID" value="NZ_JBBWSC010000005.1"/>
</dbReference>
<feature type="transmembrane region" description="Helical" evidence="6">
    <location>
        <begin position="265"/>
        <end position="283"/>
    </location>
</feature>
<keyword evidence="2" id="KW-1003">Cell membrane</keyword>
<sequence length="389" mass="44906">MVILSIISWFYILDFGISNSLRNKLTEAIKLNDRPLQQRLIATSYLIMLIPTVVLIGVGLCVNYFVNWAELLNATHHQFEINVMVKIAFVLFPIIFYLNTITYIYHAFFKSYIVNAIQFFNLFISSVVIFFLAPSFEGNLIIMALAYFAINILVYLIFTWDFIRKSHFNIVSIKYFDKSLIKDLLSMGIAFFLLDIASLFLLNSGPILISYFFNPEYSVVFQLPYKLLSIFLTVSTIFLSPLWTLVINYYVANDLKSIQSINKKIAVYLCGLIIIILISTLFINEGIYLWIGHNYHIKITTILLIAFIVILSIIAHTYKTLLNAISKIYIQVVFYGLSLIITLSCMKIFLIDHDGNLEAFLWSLIIGMLFSSVMLPVVYYRFLHKMKGQ</sequence>
<feature type="transmembrane region" description="Helical" evidence="6">
    <location>
        <begin position="295"/>
        <end position="316"/>
    </location>
</feature>
<feature type="transmembrane region" description="Helical" evidence="6">
    <location>
        <begin position="85"/>
        <end position="105"/>
    </location>
</feature>
<evidence type="ECO:0000256" key="1">
    <source>
        <dbReference type="ARBA" id="ARBA00004651"/>
    </source>
</evidence>
<evidence type="ECO:0000313" key="7">
    <source>
        <dbReference type="EMBL" id="MEL0538302.1"/>
    </source>
</evidence>
<dbReference type="PANTHER" id="PTHR30250">
    <property type="entry name" value="PST FAMILY PREDICTED COLANIC ACID TRANSPORTER"/>
    <property type="match status" value="1"/>
</dbReference>
<feature type="transmembrane region" description="Helical" evidence="6">
    <location>
        <begin position="184"/>
        <end position="213"/>
    </location>
</feature>
<keyword evidence="4 6" id="KW-1133">Transmembrane helix</keyword>
<evidence type="ECO:0000313" key="8">
    <source>
        <dbReference type="Proteomes" id="UP001380601"/>
    </source>
</evidence>
<evidence type="ECO:0000256" key="5">
    <source>
        <dbReference type="ARBA" id="ARBA00023136"/>
    </source>
</evidence>
<dbReference type="PANTHER" id="PTHR30250:SF11">
    <property type="entry name" value="O-ANTIGEN TRANSPORTER-RELATED"/>
    <property type="match status" value="1"/>
</dbReference>
<keyword evidence="5 6" id="KW-0472">Membrane</keyword>
<feature type="transmembrane region" description="Helical" evidence="6">
    <location>
        <begin position="112"/>
        <end position="134"/>
    </location>
</feature>
<evidence type="ECO:0000256" key="3">
    <source>
        <dbReference type="ARBA" id="ARBA00022692"/>
    </source>
</evidence>
<dbReference type="InterPro" id="IPR050833">
    <property type="entry name" value="Poly_Biosynth_Transport"/>
</dbReference>